<feature type="region of interest" description="Disordered" evidence="11">
    <location>
        <begin position="532"/>
        <end position="563"/>
    </location>
</feature>
<dbReference type="KEGG" id="mnt:21400547"/>
<dbReference type="PANTHER" id="PTHR28670:SF1">
    <property type="entry name" value="UV-STIMULATED SCAFFOLD PROTEIN A"/>
    <property type="match status" value="1"/>
</dbReference>
<organism evidence="13 14">
    <name type="scientific">Morus notabilis</name>
    <dbReference type="NCBI Taxonomy" id="981085"/>
    <lineage>
        <taxon>Eukaryota</taxon>
        <taxon>Viridiplantae</taxon>
        <taxon>Streptophyta</taxon>
        <taxon>Embryophyta</taxon>
        <taxon>Tracheophyta</taxon>
        <taxon>Spermatophyta</taxon>
        <taxon>Magnoliopsida</taxon>
        <taxon>eudicotyledons</taxon>
        <taxon>Gunneridae</taxon>
        <taxon>Pentapetalae</taxon>
        <taxon>rosids</taxon>
        <taxon>fabids</taxon>
        <taxon>Rosales</taxon>
        <taxon>Moraceae</taxon>
        <taxon>Moreae</taxon>
        <taxon>Morus</taxon>
    </lineage>
</organism>
<evidence type="ECO:0000256" key="5">
    <source>
        <dbReference type="ARBA" id="ARBA00022763"/>
    </source>
</evidence>
<evidence type="ECO:0000256" key="6">
    <source>
        <dbReference type="ARBA" id="ARBA00022771"/>
    </source>
</evidence>
<sequence>MEDERAGRGAKVRVLIENATNSTEPDLDPRLLKAIKSVVRCSDSDLRIAAHTLMDLMKRDHSQVRYLSLLIIDQLFMRSKLFRNLLVENMDNLLSLSVGFRRNQPLPAPPAVANRLRSKAIEFLEKWNDSFGFHYRQLRLGVDYLKNTLRFQFPELQANAARLQQERRERERKSKEILLNKYETFKENFPSMKDEIHSTINEIEECLEIVRIREEQVPLVPLDEEDFEEFRSSEMWQIRLSTLEEAEKVHENNDNKVVFDALRELYKLVMTKHLVSVQEWISVLVRVEVTDNKFRDSALKELIDTKNCLQSVKKKCEEAGFALRNTGNNDEEDFWEEGKITSIESGGSGARHERNEDRAAVSISNEVKKKDLASSCKEPGDKKMLGCEGGGSQSNSLKSKLLAEAPFVKWGPHLDNWGSKRDVLANQRGLDLEGHWGRVDYDAVIPAEKISELSVQATVYKEDTVEIQPCRAPLSKGRLCERRDLRVCPFHGPIIPRDNEGKPIDQDPSKDETNSAVGKDLAERLARQAVKNVREREKEVTRKRQIDKQELQHAKRAKVREHNESVLKDAALASTSRSAAIGEDIETTNRKNPMARNKKQSLSSMLRKKVTTKDRLAQRLLNARASEGTVFQLTLGEDVRYREAFPNQW</sequence>
<feature type="compositionally biased region" description="Basic and acidic residues" evidence="11">
    <location>
        <begin position="532"/>
        <end position="553"/>
    </location>
</feature>
<dbReference type="GO" id="GO:0008270">
    <property type="term" value="F:zinc ion binding"/>
    <property type="evidence" value="ECO:0007669"/>
    <property type="project" value="UniProtKB-KW"/>
</dbReference>
<feature type="coiled-coil region" evidence="10">
    <location>
        <begin position="153"/>
        <end position="180"/>
    </location>
</feature>
<keyword evidence="4" id="KW-0479">Metal-binding</keyword>
<keyword evidence="7" id="KW-0862">Zinc</keyword>
<dbReference type="Proteomes" id="UP000030645">
    <property type="component" value="Unassembled WGS sequence"/>
</dbReference>
<evidence type="ECO:0000256" key="8">
    <source>
        <dbReference type="ARBA" id="ARBA00023054"/>
    </source>
</evidence>
<feature type="region of interest" description="Disordered" evidence="11">
    <location>
        <begin position="491"/>
        <end position="520"/>
    </location>
</feature>
<dbReference type="eggNOG" id="KOG2374">
    <property type="taxonomic scope" value="Eukaryota"/>
</dbReference>
<keyword evidence="6" id="KW-0863">Zinc-finger</keyword>
<protein>
    <recommendedName>
        <fullName evidence="12">UV-stimulated scaffold protein A C-terminal domain-containing protein</fullName>
    </recommendedName>
</protein>
<comment type="similarity">
    <text evidence="2">Belongs to the UVSSA family.</text>
</comment>
<evidence type="ECO:0000259" key="12">
    <source>
        <dbReference type="Pfam" id="PF09740"/>
    </source>
</evidence>
<dbReference type="Pfam" id="PF20867">
    <property type="entry name" value="UVSSA_N"/>
    <property type="match status" value="1"/>
</dbReference>
<dbReference type="InterPro" id="IPR018610">
    <property type="entry name" value="UVSSA"/>
</dbReference>
<feature type="compositionally biased region" description="Basic and acidic residues" evidence="11">
    <location>
        <begin position="497"/>
        <end position="513"/>
    </location>
</feature>
<reference evidence="14" key="1">
    <citation type="submission" date="2013-01" db="EMBL/GenBank/DDBJ databases">
        <title>Draft Genome Sequence of a Mulberry Tree, Morus notabilis C.K. Schneid.</title>
        <authorList>
            <person name="He N."/>
            <person name="Zhao S."/>
        </authorList>
    </citation>
    <scope>NUCLEOTIDE SEQUENCE</scope>
</reference>
<gene>
    <name evidence="13" type="ORF">L484_017554</name>
</gene>
<keyword evidence="14" id="KW-1185">Reference proteome</keyword>
<evidence type="ECO:0000256" key="11">
    <source>
        <dbReference type="SAM" id="MobiDB-lite"/>
    </source>
</evidence>
<keyword evidence="3" id="KW-0158">Chromosome</keyword>
<comment type="subcellular location">
    <subcellularLocation>
        <location evidence="1">Chromosome</location>
    </subcellularLocation>
</comment>
<evidence type="ECO:0000313" key="14">
    <source>
        <dbReference type="Proteomes" id="UP000030645"/>
    </source>
</evidence>
<dbReference type="AlphaFoldDB" id="W9RN60"/>
<evidence type="ECO:0000313" key="13">
    <source>
        <dbReference type="EMBL" id="EXB62169.1"/>
    </source>
</evidence>
<dbReference type="GO" id="GO:0005694">
    <property type="term" value="C:chromosome"/>
    <property type="evidence" value="ECO:0007669"/>
    <property type="project" value="UniProtKB-SubCell"/>
</dbReference>
<keyword evidence="9" id="KW-0234">DNA repair</keyword>
<evidence type="ECO:0000256" key="4">
    <source>
        <dbReference type="ARBA" id="ARBA00022723"/>
    </source>
</evidence>
<name>W9RN60_9ROSA</name>
<proteinExistence type="inferred from homology"/>
<evidence type="ECO:0000256" key="3">
    <source>
        <dbReference type="ARBA" id="ARBA00022454"/>
    </source>
</evidence>
<dbReference type="EMBL" id="KE344440">
    <property type="protein sequence ID" value="EXB62169.1"/>
    <property type="molecule type" value="Genomic_DNA"/>
</dbReference>
<accession>W9RN60</accession>
<keyword evidence="8 10" id="KW-0175">Coiled coil</keyword>
<dbReference type="GO" id="GO:0006283">
    <property type="term" value="P:transcription-coupled nucleotide-excision repair"/>
    <property type="evidence" value="ECO:0007669"/>
    <property type="project" value="TreeGrafter"/>
</dbReference>
<evidence type="ECO:0000256" key="2">
    <source>
        <dbReference type="ARBA" id="ARBA00009240"/>
    </source>
</evidence>
<dbReference type="InterPro" id="IPR008942">
    <property type="entry name" value="ENTH_VHS"/>
</dbReference>
<feature type="domain" description="UV-stimulated scaffold protein A C-terminal" evidence="12">
    <location>
        <begin position="404"/>
        <end position="505"/>
    </location>
</feature>
<evidence type="ECO:0000256" key="9">
    <source>
        <dbReference type="ARBA" id="ARBA00023204"/>
    </source>
</evidence>
<dbReference type="Pfam" id="PF09740">
    <property type="entry name" value="DUF2043"/>
    <property type="match status" value="1"/>
</dbReference>
<keyword evidence="5" id="KW-0227">DNA damage</keyword>
<evidence type="ECO:0000256" key="10">
    <source>
        <dbReference type="SAM" id="Coils"/>
    </source>
</evidence>
<dbReference type="PANTHER" id="PTHR28670">
    <property type="entry name" value="UV-STIMULATED SCAFFOLD PROTEIN A"/>
    <property type="match status" value="1"/>
</dbReference>
<dbReference type="InterPro" id="IPR049431">
    <property type="entry name" value="UVSSA_C"/>
</dbReference>
<dbReference type="GO" id="GO:0009411">
    <property type="term" value="P:response to UV"/>
    <property type="evidence" value="ECO:0007669"/>
    <property type="project" value="InterPro"/>
</dbReference>
<dbReference type="InterPro" id="IPR049408">
    <property type="entry name" value="UVSSA_N_a-solenoid_rpt"/>
</dbReference>
<evidence type="ECO:0000256" key="1">
    <source>
        <dbReference type="ARBA" id="ARBA00004286"/>
    </source>
</evidence>
<dbReference type="STRING" id="981085.W9RN60"/>
<dbReference type="SUPFAM" id="SSF48464">
    <property type="entry name" value="ENTH/VHS domain"/>
    <property type="match status" value="1"/>
</dbReference>
<feature type="region of interest" description="Disordered" evidence="11">
    <location>
        <begin position="582"/>
        <end position="605"/>
    </location>
</feature>
<dbReference type="GO" id="GO:0000993">
    <property type="term" value="F:RNA polymerase II complex binding"/>
    <property type="evidence" value="ECO:0007669"/>
    <property type="project" value="TreeGrafter"/>
</dbReference>
<dbReference type="OrthoDB" id="5594015at2759"/>
<evidence type="ECO:0000256" key="7">
    <source>
        <dbReference type="ARBA" id="ARBA00022833"/>
    </source>
</evidence>